<dbReference type="Proteomes" id="UP000625711">
    <property type="component" value="Unassembled WGS sequence"/>
</dbReference>
<gene>
    <name evidence="2" type="ORF">GWI33_001977</name>
</gene>
<organism evidence="2 3">
    <name type="scientific">Rhynchophorus ferrugineus</name>
    <name type="common">Red palm weevil</name>
    <name type="synonym">Curculio ferrugineus</name>
    <dbReference type="NCBI Taxonomy" id="354439"/>
    <lineage>
        <taxon>Eukaryota</taxon>
        <taxon>Metazoa</taxon>
        <taxon>Ecdysozoa</taxon>
        <taxon>Arthropoda</taxon>
        <taxon>Hexapoda</taxon>
        <taxon>Insecta</taxon>
        <taxon>Pterygota</taxon>
        <taxon>Neoptera</taxon>
        <taxon>Endopterygota</taxon>
        <taxon>Coleoptera</taxon>
        <taxon>Polyphaga</taxon>
        <taxon>Cucujiformia</taxon>
        <taxon>Curculionidae</taxon>
        <taxon>Dryophthorinae</taxon>
        <taxon>Rhynchophorus</taxon>
    </lineage>
</organism>
<evidence type="ECO:0000313" key="3">
    <source>
        <dbReference type="Proteomes" id="UP000625711"/>
    </source>
</evidence>
<name>A0A834MHV4_RHYFE</name>
<accession>A0A834MHV4</accession>
<keyword evidence="3" id="KW-1185">Reference proteome</keyword>
<evidence type="ECO:0000256" key="1">
    <source>
        <dbReference type="SAM" id="MobiDB-lite"/>
    </source>
</evidence>
<feature type="compositionally biased region" description="Polar residues" evidence="1">
    <location>
        <begin position="63"/>
        <end position="74"/>
    </location>
</feature>
<protein>
    <submittedName>
        <fullName evidence="2">Uncharacterized protein</fullName>
    </submittedName>
</protein>
<dbReference type="EMBL" id="JAACXV010000156">
    <property type="protein sequence ID" value="KAF7282841.1"/>
    <property type="molecule type" value="Genomic_DNA"/>
</dbReference>
<feature type="compositionally biased region" description="Basic and acidic residues" evidence="1">
    <location>
        <begin position="139"/>
        <end position="152"/>
    </location>
</feature>
<evidence type="ECO:0000313" key="2">
    <source>
        <dbReference type="EMBL" id="KAF7282841.1"/>
    </source>
</evidence>
<feature type="region of interest" description="Disordered" evidence="1">
    <location>
        <begin position="63"/>
        <end position="97"/>
    </location>
</feature>
<reference evidence="2" key="1">
    <citation type="submission" date="2020-08" db="EMBL/GenBank/DDBJ databases">
        <title>Genome sequencing and assembly of the red palm weevil Rhynchophorus ferrugineus.</title>
        <authorList>
            <person name="Dias G.B."/>
            <person name="Bergman C.M."/>
            <person name="Manee M."/>
        </authorList>
    </citation>
    <scope>NUCLEOTIDE SEQUENCE</scope>
    <source>
        <strain evidence="2">AA-2017</strain>
        <tissue evidence="2">Whole larva</tissue>
    </source>
</reference>
<comment type="caution">
    <text evidence="2">The sequence shown here is derived from an EMBL/GenBank/DDBJ whole genome shotgun (WGS) entry which is preliminary data.</text>
</comment>
<proteinExistence type="predicted"/>
<sequence length="161" mass="18105">MYHVVVSSCSFDCHYNSEEGDLYWEITGITLDKSLHNQSSTPKSYNSISDTLRSKCDTSYKGSWTSHASSQSQGDPGKTNHFLNNQRTSWKRQREKTRNKLTGLRAYKALPPGFLSQSGKSGILFDGAGRVAHAKLTIEHRRQRQHQSEIKRAPGPLHGTL</sequence>
<feature type="region of interest" description="Disordered" evidence="1">
    <location>
        <begin position="139"/>
        <end position="161"/>
    </location>
</feature>
<dbReference type="AlphaFoldDB" id="A0A834MHV4"/>